<dbReference type="EMBL" id="JALJEJ010000004">
    <property type="protein sequence ID" value="MCJ8210087.1"/>
    <property type="molecule type" value="Genomic_DNA"/>
</dbReference>
<dbReference type="Pfam" id="PF00512">
    <property type="entry name" value="HisKA"/>
    <property type="match status" value="1"/>
</dbReference>
<dbReference type="PRINTS" id="PR00344">
    <property type="entry name" value="BCTRLSENSOR"/>
</dbReference>
<dbReference type="SUPFAM" id="SSF55874">
    <property type="entry name" value="ATPase domain of HSP90 chaperone/DNA topoisomerase II/histidine kinase"/>
    <property type="match status" value="1"/>
</dbReference>
<accession>A0A9X1X2J7</accession>
<evidence type="ECO:0000256" key="4">
    <source>
        <dbReference type="PROSITE-ProRule" id="PRU00169"/>
    </source>
</evidence>
<comment type="caution">
    <text evidence="8">The sequence shown here is derived from an EMBL/GenBank/DDBJ whole genome shotgun (WGS) entry which is preliminary data.</text>
</comment>
<protein>
    <recommendedName>
        <fullName evidence="2">histidine kinase</fullName>
        <ecNumber evidence="2">2.7.13.3</ecNumber>
    </recommendedName>
</protein>
<feature type="transmembrane region" description="Helical" evidence="5">
    <location>
        <begin position="30"/>
        <end position="50"/>
    </location>
</feature>
<dbReference type="CDD" id="cd16922">
    <property type="entry name" value="HATPase_EvgS-ArcB-TorS-like"/>
    <property type="match status" value="1"/>
</dbReference>
<dbReference type="InterPro" id="IPR005467">
    <property type="entry name" value="His_kinase_dom"/>
</dbReference>
<dbReference type="Gene3D" id="3.30.565.10">
    <property type="entry name" value="Histidine kinase-like ATPase, C-terminal domain"/>
    <property type="match status" value="1"/>
</dbReference>
<gene>
    <name evidence="8" type="ORF">MUY27_10235</name>
</gene>
<evidence type="ECO:0000256" key="5">
    <source>
        <dbReference type="SAM" id="Phobius"/>
    </source>
</evidence>
<dbReference type="Pfam" id="PF00072">
    <property type="entry name" value="Response_reg"/>
    <property type="match status" value="1"/>
</dbReference>
<evidence type="ECO:0000259" key="7">
    <source>
        <dbReference type="PROSITE" id="PS50110"/>
    </source>
</evidence>
<comment type="catalytic activity">
    <reaction evidence="1">
        <text>ATP + protein L-histidine = ADP + protein N-phospho-L-histidine.</text>
        <dbReference type="EC" id="2.7.13.3"/>
    </reaction>
</comment>
<dbReference type="InterPro" id="IPR011006">
    <property type="entry name" value="CheY-like_superfamily"/>
</dbReference>
<evidence type="ECO:0000313" key="9">
    <source>
        <dbReference type="Proteomes" id="UP001139450"/>
    </source>
</evidence>
<evidence type="ECO:0000256" key="1">
    <source>
        <dbReference type="ARBA" id="ARBA00000085"/>
    </source>
</evidence>
<evidence type="ECO:0000259" key="6">
    <source>
        <dbReference type="PROSITE" id="PS50109"/>
    </source>
</evidence>
<dbReference type="PROSITE" id="PS50110">
    <property type="entry name" value="RESPONSE_REGULATORY"/>
    <property type="match status" value="1"/>
</dbReference>
<feature type="modified residue" description="4-aspartylphosphate" evidence="4">
    <location>
        <position position="541"/>
    </location>
</feature>
<keyword evidence="5" id="KW-1133">Transmembrane helix</keyword>
<feature type="transmembrane region" description="Helical" evidence="5">
    <location>
        <begin position="110"/>
        <end position="126"/>
    </location>
</feature>
<dbReference type="GO" id="GO:0000155">
    <property type="term" value="F:phosphorelay sensor kinase activity"/>
    <property type="evidence" value="ECO:0007669"/>
    <property type="project" value="InterPro"/>
</dbReference>
<feature type="transmembrane region" description="Helical" evidence="5">
    <location>
        <begin position="87"/>
        <end position="104"/>
    </location>
</feature>
<keyword evidence="3 4" id="KW-0597">Phosphoprotein</keyword>
<dbReference type="Gene3D" id="3.40.50.2300">
    <property type="match status" value="1"/>
</dbReference>
<dbReference type="Gene3D" id="1.10.287.130">
    <property type="match status" value="1"/>
</dbReference>
<feature type="transmembrane region" description="Helical" evidence="5">
    <location>
        <begin position="56"/>
        <end position="75"/>
    </location>
</feature>
<dbReference type="CDD" id="cd17546">
    <property type="entry name" value="REC_hyHK_CKI1_RcsC-like"/>
    <property type="match status" value="1"/>
</dbReference>
<dbReference type="FunFam" id="3.30.565.10:FF:000010">
    <property type="entry name" value="Sensor histidine kinase RcsC"/>
    <property type="match status" value="1"/>
</dbReference>
<dbReference type="CDD" id="cd00082">
    <property type="entry name" value="HisKA"/>
    <property type="match status" value="1"/>
</dbReference>
<dbReference type="EC" id="2.7.13.3" evidence="2"/>
<keyword evidence="9" id="KW-1185">Reference proteome</keyword>
<dbReference type="SMART" id="SM00448">
    <property type="entry name" value="REC"/>
    <property type="match status" value="1"/>
</dbReference>
<reference evidence="8" key="1">
    <citation type="submission" date="2022-04" db="EMBL/GenBank/DDBJ databases">
        <title>Mucilaginibacter sp. RS28 isolated from freshwater.</title>
        <authorList>
            <person name="Ko S.-R."/>
        </authorList>
    </citation>
    <scope>NUCLEOTIDE SEQUENCE</scope>
    <source>
        <strain evidence="8">RS28</strain>
    </source>
</reference>
<dbReference type="InterPro" id="IPR001789">
    <property type="entry name" value="Sig_transdc_resp-reg_receiver"/>
</dbReference>
<dbReference type="AlphaFoldDB" id="A0A9X1X2J7"/>
<sequence length="613" mass="68883">MSHKPGFLNLSLKQIIRKDHSILDVARIRLLYYGLWLAFIAVIALMITFGAQGSNLSLYMAQGASLILLALFKYLTWRADWRRIAHVLLILITVANLANVYVVLQTVNLVTLQLILIIVLFSFYMLGQSFGLFYSLVNIIPVLAFMVLEYHSGYIINFKPEKVDDSVTIIAVLANFILIIFIHSHFYGAFLKNIRQLKQTSEKQSQLNAQMESAINKAEKSSQAKSEFLSTMSHEIRTPLNAVIGMSNLLMMNNPRHDQKENLEILKFSASNLLAIVNDVLDFNKIESGKLEFENIRFNLAELLHNICGSQNIKANEKGLNFHLQIDESLKHRTIIGDPTRLTQVIFNLVSNAIKFTDKGNIWVKAACIEDRHNTITISFSIKDTGIGIKKENLANIFQPFAQESMTITRQYGGTGLGLAIVKQLLELQGVNMYVDTKVNVGSEFSFNMQFPVPTDQEVKKPVVQQIQAKQQVEPAPVPTAEQSAGVLSEIKVLIAEDNPVNVMLMKKLLSKWDITPTFAENGARAVELVQYGNFDIILMDLQMPVMNGFDASKEIRKLPDSRKSNVPIVALTASALVDIREQIFSAGMNDYISKPFKPEDLRDKMLELTTVA</sequence>
<dbReference type="PROSITE" id="PS50109">
    <property type="entry name" value="HIS_KIN"/>
    <property type="match status" value="1"/>
</dbReference>
<dbReference type="InterPro" id="IPR003594">
    <property type="entry name" value="HATPase_dom"/>
</dbReference>
<dbReference type="InterPro" id="IPR003661">
    <property type="entry name" value="HisK_dim/P_dom"/>
</dbReference>
<dbReference type="SUPFAM" id="SSF47384">
    <property type="entry name" value="Homodimeric domain of signal transducing histidine kinase"/>
    <property type="match status" value="1"/>
</dbReference>
<dbReference type="SUPFAM" id="SSF52172">
    <property type="entry name" value="CheY-like"/>
    <property type="match status" value="1"/>
</dbReference>
<dbReference type="PANTHER" id="PTHR45339:SF3">
    <property type="entry name" value="HISTIDINE KINASE"/>
    <property type="match status" value="1"/>
</dbReference>
<dbReference type="Proteomes" id="UP001139450">
    <property type="component" value="Unassembled WGS sequence"/>
</dbReference>
<dbReference type="RefSeq" id="WP_245129926.1">
    <property type="nucleotide sequence ID" value="NZ_JALJEJ010000004.1"/>
</dbReference>
<feature type="transmembrane region" description="Helical" evidence="5">
    <location>
        <begin position="133"/>
        <end position="156"/>
    </location>
</feature>
<dbReference type="SMART" id="SM00387">
    <property type="entry name" value="HATPase_c"/>
    <property type="match status" value="1"/>
</dbReference>
<organism evidence="8 9">
    <name type="scientific">Mucilaginibacter straminoryzae</name>
    <dbReference type="NCBI Taxonomy" id="2932774"/>
    <lineage>
        <taxon>Bacteria</taxon>
        <taxon>Pseudomonadati</taxon>
        <taxon>Bacteroidota</taxon>
        <taxon>Sphingobacteriia</taxon>
        <taxon>Sphingobacteriales</taxon>
        <taxon>Sphingobacteriaceae</taxon>
        <taxon>Mucilaginibacter</taxon>
    </lineage>
</organism>
<keyword evidence="5" id="KW-0472">Membrane</keyword>
<feature type="transmembrane region" description="Helical" evidence="5">
    <location>
        <begin position="168"/>
        <end position="190"/>
    </location>
</feature>
<evidence type="ECO:0000256" key="2">
    <source>
        <dbReference type="ARBA" id="ARBA00012438"/>
    </source>
</evidence>
<name>A0A9X1X2J7_9SPHI</name>
<evidence type="ECO:0000256" key="3">
    <source>
        <dbReference type="ARBA" id="ARBA00022553"/>
    </source>
</evidence>
<feature type="domain" description="Histidine kinase" evidence="6">
    <location>
        <begin position="231"/>
        <end position="453"/>
    </location>
</feature>
<dbReference type="InterPro" id="IPR004358">
    <property type="entry name" value="Sig_transdc_His_kin-like_C"/>
</dbReference>
<dbReference type="SMART" id="SM00388">
    <property type="entry name" value="HisKA"/>
    <property type="match status" value="1"/>
</dbReference>
<dbReference type="PANTHER" id="PTHR45339">
    <property type="entry name" value="HYBRID SIGNAL TRANSDUCTION HISTIDINE KINASE J"/>
    <property type="match status" value="1"/>
</dbReference>
<feature type="domain" description="Response regulatory" evidence="7">
    <location>
        <begin position="492"/>
        <end position="610"/>
    </location>
</feature>
<keyword evidence="5" id="KW-0812">Transmembrane</keyword>
<dbReference type="InterPro" id="IPR036097">
    <property type="entry name" value="HisK_dim/P_sf"/>
</dbReference>
<evidence type="ECO:0000313" key="8">
    <source>
        <dbReference type="EMBL" id="MCJ8210087.1"/>
    </source>
</evidence>
<dbReference type="Pfam" id="PF02518">
    <property type="entry name" value="HATPase_c"/>
    <property type="match status" value="1"/>
</dbReference>
<proteinExistence type="predicted"/>
<dbReference type="InterPro" id="IPR036890">
    <property type="entry name" value="HATPase_C_sf"/>
</dbReference>